<evidence type="ECO:0000313" key="2">
    <source>
        <dbReference type="Proteomes" id="UP000029868"/>
    </source>
</evidence>
<dbReference type="Proteomes" id="UP000029868">
    <property type="component" value="Unassembled WGS sequence"/>
</dbReference>
<gene>
    <name evidence="1" type="ORF">GAB14E_0886</name>
</gene>
<accession>A0A099L4Q5</accession>
<sequence>MAYVDLNPVRAKISDTPEQSAFTSIQLRIKAAIKGTQPQSLLSFTGNEHQHKKIGISFSLKDYLTLVGETGRILRDDKRGAISVKAINILVRLHIRAFV</sequence>
<reference evidence="1 2" key="1">
    <citation type="submission" date="2014-08" db="EMBL/GenBank/DDBJ databases">
        <title>Genomic and Phenotypic Diversity of Colwellia psychrerythraea strains from Disparate Marine Basins.</title>
        <authorList>
            <person name="Techtmann S.M."/>
            <person name="Stelling S.C."/>
            <person name="Utturkar S.M."/>
            <person name="Alshibli N."/>
            <person name="Harris A."/>
            <person name="Brown S.D."/>
            <person name="Hazen T.C."/>
        </authorList>
    </citation>
    <scope>NUCLEOTIDE SEQUENCE [LARGE SCALE GENOMIC DNA]</scope>
    <source>
        <strain evidence="1 2">GAB14E</strain>
    </source>
</reference>
<dbReference type="PANTHER" id="PTHR34322:SF2">
    <property type="entry name" value="TRANSPOSASE IS200-LIKE DOMAIN-CONTAINING PROTEIN"/>
    <property type="match status" value="1"/>
</dbReference>
<evidence type="ECO:0008006" key="3">
    <source>
        <dbReference type="Google" id="ProtNLM"/>
    </source>
</evidence>
<name>A0A099L4Q5_COLPS</name>
<evidence type="ECO:0000313" key="1">
    <source>
        <dbReference type="EMBL" id="KGJ97949.1"/>
    </source>
</evidence>
<comment type="caution">
    <text evidence="1">The sequence shown here is derived from an EMBL/GenBank/DDBJ whole genome shotgun (WGS) entry which is preliminary data.</text>
</comment>
<protein>
    <recommendedName>
        <fullName evidence="3">Transposase</fullName>
    </recommendedName>
</protein>
<dbReference type="PANTHER" id="PTHR34322">
    <property type="entry name" value="TRANSPOSASE, Y1_TNP DOMAIN-CONTAINING"/>
    <property type="match status" value="1"/>
</dbReference>
<dbReference type="EMBL" id="JQEC01000001">
    <property type="protein sequence ID" value="KGJ97949.1"/>
    <property type="molecule type" value="Genomic_DNA"/>
</dbReference>
<dbReference type="PATRIC" id="fig|28229.3.peg.39"/>
<organism evidence="1 2">
    <name type="scientific">Colwellia psychrerythraea</name>
    <name type="common">Vibrio psychroerythus</name>
    <dbReference type="NCBI Taxonomy" id="28229"/>
    <lineage>
        <taxon>Bacteria</taxon>
        <taxon>Pseudomonadati</taxon>
        <taxon>Pseudomonadota</taxon>
        <taxon>Gammaproteobacteria</taxon>
        <taxon>Alteromonadales</taxon>
        <taxon>Colwelliaceae</taxon>
        <taxon>Colwellia</taxon>
    </lineage>
</organism>
<proteinExistence type="predicted"/>
<dbReference type="AlphaFoldDB" id="A0A099L4Q5"/>